<dbReference type="Pfam" id="PF03480">
    <property type="entry name" value="DctP"/>
    <property type="match status" value="1"/>
</dbReference>
<gene>
    <name evidence="5" type="ORF">AC731_001690</name>
</gene>
<dbReference type="PANTHER" id="PTHR33376">
    <property type="match status" value="1"/>
</dbReference>
<dbReference type="GO" id="GO:0055085">
    <property type="term" value="P:transmembrane transport"/>
    <property type="evidence" value="ECO:0007669"/>
    <property type="project" value="InterPro"/>
</dbReference>
<protein>
    <submittedName>
        <fullName evidence="5">C4-dicarboxylate-binding protein</fullName>
    </submittedName>
</protein>
<dbReference type="PIRSF" id="PIRSF006470">
    <property type="entry name" value="DctB"/>
    <property type="match status" value="1"/>
</dbReference>
<dbReference type="AlphaFoldDB" id="A0A140IDE4"/>
<sequence length="332" mass="37032">MTPKKSWKKIAVASVMAALFSGAVQAAEFKFTFAHVLVESTPNAKAAVKFKEEVEKNSNGRIEINIRPAAQLGGDVEIIEQTQMGLVHIAIPPTGNLANFEPKMYLFDLPFLMPDNDAMKRVLDGEVGRELLDTLDKSNLYGVNFWGAGFRHMTNNVRPITQPDDLKNIKMRTLQAPAILATYRAYGANPTAMAFTEVYNGLQQGVVEGQENPFANIYSMRFHEVQKHLTLTRHAYHTYAAVMNKAAWNSLPDDLKKVVRDAFDVGRDYARQITDAEDARIIAEIKDKIDIRELTPEGRAAFVEKSKPIYKEFEARVTPALLQKAMKAAAGS</sequence>
<dbReference type="KEGG" id="thu:AC731_001690"/>
<keyword evidence="6" id="KW-1185">Reference proteome</keyword>
<dbReference type="EMBL" id="CP014646">
    <property type="protein sequence ID" value="AMO35769.1"/>
    <property type="molecule type" value="Genomic_DNA"/>
</dbReference>
<evidence type="ECO:0000256" key="2">
    <source>
        <dbReference type="ARBA" id="ARBA00022448"/>
    </source>
</evidence>
<keyword evidence="3 4" id="KW-0732">Signal</keyword>
<dbReference type="CDD" id="cd13603">
    <property type="entry name" value="PBP2_TRAP_Siap_TeaA_like"/>
    <property type="match status" value="1"/>
</dbReference>
<reference evidence="6" key="1">
    <citation type="submission" date="2016-03" db="EMBL/GenBank/DDBJ databases">
        <authorList>
            <person name="Ma C."/>
            <person name="Zhou S."/>
            <person name="Yang G."/>
        </authorList>
    </citation>
    <scope>NUCLEOTIDE SEQUENCE [LARGE SCALE GENOMIC DNA]</scope>
    <source>
        <strain evidence="6">SgZ-1</strain>
    </source>
</reference>
<feature type="signal peptide" evidence="4">
    <location>
        <begin position="1"/>
        <end position="26"/>
    </location>
</feature>
<comment type="similarity">
    <text evidence="1">Belongs to the bacterial solute-binding protein 7 family.</text>
</comment>
<dbReference type="RefSeq" id="WP_048708873.1">
    <property type="nucleotide sequence ID" value="NZ_CP014646.1"/>
</dbReference>
<evidence type="ECO:0000256" key="1">
    <source>
        <dbReference type="ARBA" id="ARBA00009023"/>
    </source>
</evidence>
<dbReference type="PANTHER" id="PTHR33376:SF7">
    <property type="entry name" value="C4-DICARBOXYLATE-BINDING PROTEIN DCTB"/>
    <property type="match status" value="1"/>
</dbReference>
<organism evidence="5 6">
    <name type="scientific">Thauera humireducens</name>
    <dbReference type="NCBI Taxonomy" id="1134435"/>
    <lineage>
        <taxon>Bacteria</taxon>
        <taxon>Pseudomonadati</taxon>
        <taxon>Pseudomonadota</taxon>
        <taxon>Betaproteobacteria</taxon>
        <taxon>Rhodocyclales</taxon>
        <taxon>Zoogloeaceae</taxon>
        <taxon>Thauera</taxon>
    </lineage>
</organism>
<dbReference type="InterPro" id="IPR038404">
    <property type="entry name" value="TRAP_DctP_sf"/>
</dbReference>
<evidence type="ECO:0000256" key="3">
    <source>
        <dbReference type="ARBA" id="ARBA00022729"/>
    </source>
</evidence>
<evidence type="ECO:0000256" key="4">
    <source>
        <dbReference type="SAM" id="SignalP"/>
    </source>
</evidence>
<evidence type="ECO:0000313" key="5">
    <source>
        <dbReference type="EMBL" id="AMO35769.1"/>
    </source>
</evidence>
<feature type="chain" id="PRO_5007807440" evidence="4">
    <location>
        <begin position="27"/>
        <end position="332"/>
    </location>
</feature>
<proteinExistence type="inferred from homology"/>
<keyword evidence="2" id="KW-0813">Transport</keyword>
<accession>A0A140IDE4</accession>
<dbReference type="GO" id="GO:0030288">
    <property type="term" value="C:outer membrane-bounded periplasmic space"/>
    <property type="evidence" value="ECO:0007669"/>
    <property type="project" value="InterPro"/>
</dbReference>
<dbReference type="NCBIfam" id="NF037995">
    <property type="entry name" value="TRAP_S1"/>
    <property type="match status" value="1"/>
</dbReference>
<dbReference type="Gene3D" id="3.40.190.170">
    <property type="entry name" value="Bacterial extracellular solute-binding protein, family 7"/>
    <property type="match status" value="1"/>
</dbReference>
<dbReference type="InterPro" id="IPR018389">
    <property type="entry name" value="DctP_fam"/>
</dbReference>
<dbReference type="STRING" id="1134435.AC731_001690"/>
<dbReference type="Proteomes" id="UP000036902">
    <property type="component" value="Chromosome"/>
</dbReference>
<dbReference type="InterPro" id="IPR004682">
    <property type="entry name" value="TRAP_DctP"/>
</dbReference>
<name>A0A140IDE4_9RHOO</name>
<dbReference type="NCBIfam" id="TIGR00787">
    <property type="entry name" value="dctP"/>
    <property type="match status" value="1"/>
</dbReference>
<evidence type="ECO:0000313" key="6">
    <source>
        <dbReference type="Proteomes" id="UP000036902"/>
    </source>
</evidence>